<dbReference type="Gramene" id="HORVU.MOREX.r3.5HG0510720.1">
    <property type="protein sequence ID" value="HORVU.MOREX.r3.5HG0510720.1.CDS1"/>
    <property type="gene ID" value="HORVU.MOREX.r3.5HG0510720"/>
</dbReference>
<evidence type="ECO:0000313" key="2">
    <source>
        <dbReference type="EnsemblPlants" id="HORVU.MOREX.r3.5HG0510720.1.CDS1"/>
    </source>
</evidence>
<dbReference type="PANTHER" id="PTHR33116">
    <property type="entry name" value="REVERSE TRANSCRIPTASE ZINC-BINDING DOMAIN-CONTAINING PROTEIN-RELATED-RELATED"/>
    <property type="match status" value="1"/>
</dbReference>
<reference evidence="2" key="2">
    <citation type="submission" date="2020-10" db="EMBL/GenBank/DDBJ databases">
        <authorList>
            <person name="Scholz U."/>
            <person name="Mascher M."/>
            <person name="Fiebig A."/>
        </authorList>
    </citation>
    <scope>NUCLEOTIDE SEQUENCE [LARGE SCALE GENOMIC DNA]</scope>
    <source>
        <strain evidence="2">cv. Morex</strain>
    </source>
</reference>
<evidence type="ECO:0000259" key="1">
    <source>
        <dbReference type="Pfam" id="PF13966"/>
    </source>
</evidence>
<dbReference type="AlphaFoldDB" id="A0A8I6XSL7"/>
<dbReference type="PANTHER" id="PTHR33116:SF86">
    <property type="entry name" value="REVERSE TRANSCRIPTASE DOMAIN-CONTAINING PROTEIN"/>
    <property type="match status" value="1"/>
</dbReference>
<keyword evidence="3" id="KW-1185">Reference proteome</keyword>
<organism evidence="2 3">
    <name type="scientific">Hordeum vulgare subsp. vulgare</name>
    <name type="common">Domesticated barley</name>
    <dbReference type="NCBI Taxonomy" id="112509"/>
    <lineage>
        <taxon>Eukaryota</taxon>
        <taxon>Viridiplantae</taxon>
        <taxon>Streptophyta</taxon>
        <taxon>Embryophyta</taxon>
        <taxon>Tracheophyta</taxon>
        <taxon>Spermatophyta</taxon>
        <taxon>Magnoliopsida</taxon>
        <taxon>Liliopsida</taxon>
        <taxon>Poales</taxon>
        <taxon>Poaceae</taxon>
        <taxon>BOP clade</taxon>
        <taxon>Pooideae</taxon>
        <taxon>Triticodae</taxon>
        <taxon>Triticeae</taxon>
        <taxon>Hordeinae</taxon>
        <taxon>Hordeum</taxon>
    </lineage>
</organism>
<name>A0A8I6XSL7_HORVV</name>
<protein>
    <recommendedName>
        <fullName evidence="1">Reverse transcriptase zinc-binding domain-containing protein</fullName>
    </recommendedName>
</protein>
<reference evidence="2" key="3">
    <citation type="submission" date="2022-01" db="UniProtKB">
        <authorList>
            <consortium name="EnsemblPlants"/>
        </authorList>
    </citation>
    <scope>IDENTIFICATION</scope>
    <source>
        <strain evidence="2">subsp. vulgare</strain>
    </source>
</reference>
<evidence type="ECO:0000313" key="3">
    <source>
        <dbReference type="Proteomes" id="UP000011116"/>
    </source>
</evidence>
<proteinExistence type="predicted"/>
<feature type="domain" description="Reverse transcriptase zinc-binding" evidence="1">
    <location>
        <begin position="300"/>
        <end position="398"/>
    </location>
</feature>
<reference evidence="3" key="1">
    <citation type="journal article" date="2012" name="Nature">
        <title>A physical, genetic and functional sequence assembly of the barley genome.</title>
        <authorList>
            <consortium name="The International Barley Genome Sequencing Consortium"/>
            <person name="Mayer K.F."/>
            <person name="Waugh R."/>
            <person name="Brown J.W."/>
            <person name="Schulman A."/>
            <person name="Langridge P."/>
            <person name="Platzer M."/>
            <person name="Fincher G.B."/>
            <person name="Muehlbauer G.J."/>
            <person name="Sato K."/>
            <person name="Close T.J."/>
            <person name="Wise R.P."/>
            <person name="Stein N."/>
        </authorList>
    </citation>
    <scope>NUCLEOTIDE SEQUENCE [LARGE SCALE GENOMIC DNA]</scope>
    <source>
        <strain evidence="3">cv. Morex</strain>
    </source>
</reference>
<dbReference type="Proteomes" id="UP000011116">
    <property type="component" value="Chromosome 5H"/>
</dbReference>
<dbReference type="EnsemblPlants" id="HORVU.MOREX.r3.5HG0510720.1">
    <property type="protein sequence ID" value="HORVU.MOREX.r3.5HG0510720.1.CDS1"/>
    <property type="gene ID" value="HORVU.MOREX.r3.5HG0510720"/>
</dbReference>
<accession>A0A8I6XSL7</accession>
<dbReference type="InterPro" id="IPR026960">
    <property type="entry name" value="RVT-Znf"/>
</dbReference>
<sequence length="448" mass="51374">MVSEAKSAIFFSPCNPVQVRADVCVTLNIMAEAVLEKYLGLPPIVGVDRSDCFQHLVERVLSKIRGWKEKLLSVGGREILLKAVIQAIPSYAMSVFKLPKEICNDITSTMSKYWCGDDDHKKHMHWFAWWKMCVPKEQGGMGFRDIHCFNLAFLAKQSWRLLSEPDSLCAQVLRAKYFPDGDLLNCSLKKGSSYTWQSIWSGLQTFKKGIIWRVGDGTSINLWNDPWIPSSPNKRLHTPRNNIVLTRVSELIDEENRVWDEDLIRQLFWPIDAERILNIPLALGMMTYFVSWHPDRRGVFSVKSAYHEEWEFQHGRKLRRTSNYQTSGINPIWKTLWKLRIPVNVKIHAWRTLLGAIPCYGVLANRHIRTSSQCPLCISDCESIKHVMFQCPRVLEIWRILGLSSLIQEVCTMERDGGAILQDLLLSKSNIHSHIADVGRGELIATAV</sequence>
<dbReference type="Pfam" id="PF13966">
    <property type="entry name" value="zf-RVT"/>
    <property type="match status" value="1"/>
</dbReference>